<evidence type="ECO:0000313" key="1">
    <source>
        <dbReference type="EMBL" id="UPL01647.1"/>
    </source>
</evidence>
<name>A0ACD3ZLC1_FUSSC</name>
<proteinExistence type="predicted"/>
<protein>
    <submittedName>
        <fullName evidence="1">Uncharacterized protein</fullName>
    </submittedName>
</protein>
<organism evidence="1 2">
    <name type="scientific">Fusarium solani subsp. cucurbitae</name>
    <name type="common">Neocosmosporum cucurbitae</name>
    <dbReference type="NCBI Taxonomy" id="2747967"/>
    <lineage>
        <taxon>Eukaryota</taxon>
        <taxon>Fungi</taxon>
        <taxon>Dikarya</taxon>
        <taxon>Ascomycota</taxon>
        <taxon>Pezizomycotina</taxon>
        <taxon>Sordariomycetes</taxon>
        <taxon>Hypocreomycetidae</taxon>
        <taxon>Hypocreales</taxon>
        <taxon>Nectriaceae</taxon>
        <taxon>Fusarium</taxon>
        <taxon>Fusarium solani species complex</taxon>
    </lineage>
</organism>
<sequence>MSGVELIVGAVLGSIHIAIEVYDRSGRVFEVFSAFKQYPREVSILDAKLSVQRTIFRNNAINLLNGVTKDQASVLEVVNRPASAVARSGLTMAPVYRNRIDALGESFRSCAQTAEQIQQSLQVLCSKSDDFRAEIGERQDDISTSEWLKLVKTRFRLALSKPKMEAAIMELRELNRDFSLITEQIIKHLQQVSNGDSEGKLATRRPAKSLNVLQQYHRARYASKALYSTLQVQWNCSTHQYHSFDVRIIDSDRGKSNGKAKAVSSRYVTCELAVTHDDSSPSSKGPLHLEIQQACESDDEEIEQLAADTSVHQLTQVLQTSADRLKVEVPAGKKSRVQKFIGRFRKEKQSVTVAINNASTPQLPNLAQSMCDFHLSAQSTQLSTSSSTDLSLIDDVYKTAYNNVACCNDKSFLGSWNGPHAEWFCIPTVLSSQYGGSRALSDIIMWISEEPVLRSLPRPILVELAGNVAEGIMQFYSTPWLISGDLGQNVRYFGPNTSSSTSIRLKGPYFMARFKNKQGKGLLRPPQAAVSSGEGITLYRTVRFLEARNELLFNFGILMLEIGYTRPWHELKRAVTASHGKLSDYKIAEKLAGQLVNQLGLTYPKIIRKCLGCDFGLRETDMNNEDLQRRFLEDVVAGLQQLRDYMAEMNIAPLG</sequence>
<gene>
    <name evidence="1" type="ORF">LCI18_012581</name>
</gene>
<dbReference type="EMBL" id="CP090038">
    <property type="protein sequence ID" value="UPL01647.1"/>
    <property type="molecule type" value="Genomic_DNA"/>
</dbReference>
<dbReference type="Proteomes" id="UP000830768">
    <property type="component" value="Chromosome 10"/>
</dbReference>
<reference evidence="1" key="1">
    <citation type="submission" date="2021-11" db="EMBL/GenBank/DDBJ databases">
        <title>Fusarium solani-melongenae Genome sequencing and assembly.</title>
        <authorList>
            <person name="Xie S."/>
            <person name="Huang L."/>
            <person name="Zhang X."/>
        </authorList>
    </citation>
    <scope>NUCLEOTIDE SEQUENCE</scope>
    <source>
        <strain evidence="1">CRI 24-3</strain>
    </source>
</reference>
<evidence type="ECO:0000313" key="2">
    <source>
        <dbReference type="Proteomes" id="UP000830768"/>
    </source>
</evidence>
<keyword evidence="2" id="KW-1185">Reference proteome</keyword>
<accession>A0ACD3ZLC1</accession>